<proteinExistence type="predicted"/>
<reference evidence="2 3" key="1">
    <citation type="submission" date="2016-11" db="EMBL/GenBank/DDBJ databases">
        <authorList>
            <person name="Jaros S."/>
            <person name="Januszkiewicz K."/>
            <person name="Wedrychowicz H."/>
        </authorList>
    </citation>
    <scope>NUCLEOTIDE SEQUENCE [LARGE SCALE GENOMIC DNA]</scope>
    <source>
        <strain evidence="2 3">DSM 24787</strain>
    </source>
</reference>
<keyword evidence="1" id="KW-0732">Signal</keyword>
<protein>
    <submittedName>
        <fullName evidence="2">Uncharacterized protein</fullName>
    </submittedName>
</protein>
<evidence type="ECO:0000313" key="3">
    <source>
        <dbReference type="Proteomes" id="UP000185003"/>
    </source>
</evidence>
<feature type="signal peptide" evidence="1">
    <location>
        <begin position="1"/>
        <end position="20"/>
    </location>
</feature>
<keyword evidence="3" id="KW-1185">Reference proteome</keyword>
<sequence>MKKVTLSAVVAIFAIGAAFAGSATQAGHFLWNPATQSFDKTTLPPSQVLIDQRCVGSETDCYYIQNETGDKEVIALRAL</sequence>
<evidence type="ECO:0000256" key="1">
    <source>
        <dbReference type="SAM" id="SignalP"/>
    </source>
</evidence>
<feature type="chain" id="PRO_5013201319" evidence="1">
    <location>
        <begin position="21"/>
        <end position="79"/>
    </location>
</feature>
<name>A0A1N6D537_9BACT</name>
<evidence type="ECO:0000313" key="2">
    <source>
        <dbReference type="EMBL" id="SIN65827.1"/>
    </source>
</evidence>
<accession>A0A1N6D537</accession>
<dbReference type="EMBL" id="FSRA01000001">
    <property type="protein sequence ID" value="SIN65827.1"/>
    <property type="molecule type" value="Genomic_DNA"/>
</dbReference>
<dbReference type="Proteomes" id="UP000185003">
    <property type="component" value="Unassembled WGS sequence"/>
</dbReference>
<dbReference type="Pfam" id="PF20130">
    <property type="entry name" value="DUF6520"/>
    <property type="match status" value="1"/>
</dbReference>
<dbReference type="InterPro" id="IPR045391">
    <property type="entry name" value="DUF6520"/>
</dbReference>
<dbReference type="RefSeq" id="WP_074237383.1">
    <property type="nucleotide sequence ID" value="NZ_FSRA01000001.1"/>
</dbReference>
<gene>
    <name evidence="2" type="ORF">SAMN04488055_0273</name>
</gene>
<organism evidence="2 3">
    <name type="scientific">Chitinophaga niabensis</name>
    <dbReference type="NCBI Taxonomy" id="536979"/>
    <lineage>
        <taxon>Bacteria</taxon>
        <taxon>Pseudomonadati</taxon>
        <taxon>Bacteroidota</taxon>
        <taxon>Chitinophagia</taxon>
        <taxon>Chitinophagales</taxon>
        <taxon>Chitinophagaceae</taxon>
        <taxon>Chitinophaga</taxon>
    </lineage>
</organism>
<dbReference type="AlphaFoldDB" id="A0A1N6D537"/>